<feature type="compositionally biased region" description="Low complexity" evidence="1">
    <location>
        <begin position="32"/>
        <end position="41"/>
    </location>
</feature>
<feature type="region of interest" description="Disordered" evidence="1">
    <location>
        <begin position="32"/>
        <end position="56"/>
    </location>
</feature>
<protein>
    <submittedName>
        <fullName evidence="3">Key lime pathogenicity protein</fullName>
    </submittedName>
</protein>
<feature type="region of interest" description="Disordered" evidence="1">
    <location>
        <begin position="73"/>
        <end position="107"/>
    </location>
</feature>
<evidence type="ECO:0000256" key="1">
    <source>
        <dbReference type="SAM" id="MobiDB-lite"/>
    </source>
</evidence>
<evidence type="ECO:0000313" key="3">
    <source>
        <dbReference type="EMBL" id="KAH7347366.1"/>
    </source>
</evidence>
<feature type="compositionally biased region" description="Polar residues" evidence="1">
    <location>
        <begin position="153"/>
        <end position="166"/>
    </location>
</feature>
<dbReference type="PANTHER" id="PTHR42031:SF1">
    <property type="entry name" value="KEY LIME PATHOGENICITY PROTEIN"/>
    <property type="match status" value="1"/>
</dbReference>
<feature type="region of interest" description="Disordered" evidence="1">
    <location>
        <begin position="501"/>
        <end position="534"/>
    </location>
</feature>
<accession>A0A8K0T4E9</accession>
<comment type="caution">
    <text evidence="3">The sequence shown here is derived from an EMBL/GenBank/DDBJ whole genome shotgun (WGS) entry which is preliminary data.</text>
</comment>
<evidence type="ECO:0000259" key="2">
    <source>
        <dbReference type="Pfam" id="PF25438"/>
    </source>
</evidence>
<dbReference type="AlphaFoldDB" id="A0A8K0T4E9"/>
<gene>
    <name evidence="3" type="ORF">B0T11DRAFT_141337</name>
</gene>
<feature type="region of interest" description="Disordered" evidence="1">
    <location>
        <begin position="124"/>
        <end position="166"/>
    </location>
</feature>
<feature type="compositionally biased region" description="Low complexity" evidence="1">
    <location>
        <begin position="127"/>
        <end position="139"/>
    </location>
</feature>
<dbReference type="EMBL" id="JAGPXD010000007">
    <property type="protein sequence ID" value="KAH7347366.1"/>
    <property type="molecule type" value="Genomic_DNA"/>
</dbReference>
<organism evidence="3 4">
    <name type="scientific">Plectosphaerella cucumerina</name>
    <dbReference type="NCBI Taxonomy" id="40658"/>
    <lineage>
        <taxon>Eukaryota</taxon>
        <taxon>Fungi</taxon>
        <taxon>Dikarya</taxon>
        <taxon>Ascomycota</taxon>
        <taxon>Pezizomycotina</taxon>
        <taxon>Sordariomycetes</taxon>
        <taxon>Hypocreomycetidae</taxon>
        <taxon>Glomerellales</taxon>
        <taxon>Plectosphaerellaceae</taxon>
        <taxon>Plectosphaerella</taxon>
    </lineage>
</organism>
<dbReference type="Proteomes" id="UP000813385">
    <property type="component" value="Unassembled WGS sequence"/>
</dbReference>
<dbReference type="Pfam" id="PF25438">
    <property type="entry name" value="DUF7896"/>
    <property type="match status" value="1"/>
</dbReference>
<dbReference type="OrthoDB" id="5377599at2759"/>
<sequence>MDNLASNQPFSHDDIQRQVIEKQQEEIQRLHQLLQQQQQQQTHEAAFPGLPHQQSDSAVPLVANAASIQHDGVSLKRSRTYPRSHSTAGHFNMPSAAMTNPPSEHHQPIKRSRVMSQQYSASPAMASGMSRSTSQRSSSKAIPFVARGPVAPLQTSSSTPNTSMDTFFQSSEDLAASMYPTMQRQQQQPRVELARVEEHFPLTPEVGMNPMDFLAAYDDGFSSSAPVPPQPQHYHMSFSDGNRRSNASYMTSGCPSMVSGITGAEVDSAPLTRDNSSFDNQLVNSLEMTRIESTQSHCTDFTDDNLYSLSQGAGDKGSDLFAYTGASLSAPASQQYGSSLPIDQSLGFPVTSMERSISSSSTASSVERRAREARLRHNQNAARKANLMPKPVASASASLAQPVKKEGKVPVAKNGSYMRPKHPKVYCEQCKEHPDGFRGEHELKRHIMAKHAGVVKKFVCRDPAEKGIQSNVAAVNPLSKCKQCQAKKHYGAYYNAAAHLRRTHFKPKTPRNKHKKGGDDDEKRGGKGGGDWPPMNELKNWFEEVWVAVDSEGLADDDDAEAFDDGAGVATEQQFFAAAGSAPATADASSFVVPDKYAAMMPDLGIDLSGSVDHAMGMSGMSFDYGAYSQSPLTGISPDGTYQAHAMTMSPDVYQGFDDFAQFPLEV</sequence>
<dbReference type="InterPro" id="IPR057218">
    <property type="entry name" value="DUF7896"/>
</dbReference>
<name>A0A8K0T4E9_9PEZI</name>
<feature type="compositionally biased region" description="Basic residues" evidence="1">
    <location>
        <begin position="501"/>
        <end position="516"/>
    </location>
</feature>
<keyword evidence="4" id="KW-1185">Reference proteome</keyword>
<reference evidence="3" key="1">
    <citation type="journal article" date="2021" name="Nat. Commun.">
        <title>Genetic determinants of endophytism in the Arabidopsis root mycobiome.</title>
        <authorList>
            <person name="Mesny F."/>
            <person name="Miyauchi S."/>
            <person name="Thiergart T."/>
            <person name="Pickel B."/>
            <person name="Atanasova L."/>
            <person name="Karlsson M."/>
            <person name="Huettel B."/>
            <person name="Barry K.W."/>
            <person name="Haridas S."/>
            <person name="Chen C."/>
            <person name="Bauer D."/>
            <person name="Andreopoulos W."/>
            <person name="Pangilinan J."/>
            <person name="LaButti K."/>
            <person name="Riley R."/>
            <person name="Lipzen A."/>
            <person name="Clum A."/>
            <person name="Drula E."/>
            <person name="Henrissat B."/>
            <person name="Kohler A."/>
            <person name="Grigoriev I.V."/>
            <person name="Martin F.M."/>
            <person name="Hacquard S."/>
        </authorList>
    </citation>
    <scope>NUCLEOTIDE SEQUENCE</scope>
    <source>
        <strain evidence="3">MPI-CAGE-AT-0016</strain>
    </source>
</reference>
<dbReference type="PANTHER" id="PTHR42031">
    <property type="entry name" value="KEY LIME PATHOGENICITY PROTEIN"/>
    <property type="match status" value="1"/>
</dbReference>
<evidence type="ECO:0000313" key="4">
    <source>
        <dbReference type="Proteomes" id="UP000813385"/>
    </source>
</evidence>
<feature type="domain" description="DUF7896" evidence="2">
    <location>
        <begin position="455"/>
        <end position="545"/>
    </location>
</feature>
<proteinExistence type="predicted"/>